<feature type="compositionally biased region" description="Polar residues" evidence="2">
    <location>
        <begin position="10"/>
        <end position="26"/>
    </location>
</feature>
<comment type="caution">
    <text evidence="4">The sequence shown here is derived from an EMBL/GenBank/DDBJ whole genome shotgun (WGS) entry which is preliminary data.</text>
</comment>
<dbReference type="AlphaFoldDB" id="A0A1E2UTH5"/>
<dbReference type="Proteomes" id="UP000094849">
    <property type="component" value="Unassembled WGS sequence"/>
</dbReference>
<evidence type="ECO:0008006" key="6">
    <source>
        <dbReference type="Google" id="ProtNLM"/>
    </source>
</evidence>
<evidence type="ECO:0000313" key="4">
    <source>
        <dbReference type="EMBL" id="ODB98067.1"/>
    </source>
</evidence>
<feature type="region of interest" description="Disordered" evidence="2">
    <location>
        <begin position="1"/>
        <end position="29"/>
    </location>
</feature>
<dbReference type="PANTHER" id="PTHR47485:SF1">
    <property type="entry name" value="THYLAKOID LUMENAL 17.4 KDA PROTEIN, CHLOROPLASTIC"/>
    <property type="match status" value="1"/>
</dbReference>
<organism evidence="4 5">
    <name type="scientific">Candidatus Thiodiazotropha endoloripes</name>
    <dbReference type="NCBI Taxonomy" id="1818881"/>
    <lineage>
        <taxon>Bacteria</taxon>
        <taxon>Pseudomonadati</taxon>
        <taxon>Pseudomonadota</taxon>
        <taxon>Gammaproteobacteria</taxon>
        <taxon>Chromatiales</taxon>
        <taxon>Sedimenticolaceae</taxon>
        <taxon>Candidatus Thiodiazotropha</taxon>
    </lineage>
</organism>
<evidence type="ECO:0000256" key="2">
    <source>
        <dbReference type="SAM" id="MobiDB-lite"/>
    </source>
</evidence>
<dbReference type="Gene3D" id="2.160.20.80">
    <property type="entry name" value="E3 ubiquitin-protein ligase SopA"/>
    <property type="match status" value="1"/>
</dbReference>
<sequence>MLEGPKTEPGQISSQRFTMNEQNSESPKAWFTRHDGLISGPVSEARIRQQLLEGLLNLTDQISLDQKEWLEIGKVAGVVPLQMRAESGDKAAIAKVEARAKQRSKERARVGRIPVVPLVVSVVILVGVLLLSLLIGMPEKIDTPQCDQPPAPGVNWRNCLLLGIDVGSSSLAGANLNSAVLRQGKFSTTNLSAADLSYADLRKADLRYAQMTNALLVGANLQGADLRDADLREGDLRFADFTGARMQGVLLTGSRLDDAIWSDGRQCAEQSLGACR</sequence>
<dbReference type="STRING" id="1818881.A3196_15645"/>
<keyword evidence="3" id="KW-0812">Transmembrane</keyword>
<gene>
    <name evidence="4" type="ORF">A3196_15645</name>
</gene>
<evidence type="ECO:0000256" key="1">
    <source>
        <dbReference type="ARBA" id="ARBA00022737"/>
    </source>
</evidence>
<keyword evidence="1" id="KW-0677">Repeat</keyword>
<dbReference type="PANTHER" id="PTHR47485">
    <property type="entry name" value="THYLAKOID LUMENAL 17.4 KDA PROTEIN, CHLOROPLASTIC"/>
    <property type="match status" value="1"/>
</dbReference>
<dbReference type="Pfam" id="PF00805">
    <property type="entry name" value="Pentapeptide"/>
    <property type="match status" value="2"/>
</dbReference>
<accession>A0A1E2UTH5</accession>
<dbReference type="OrthoDB" id="7304622at2"/>
<dbReference type="SUPFAM" id="SSF141571">
    <property type="entry name" value="Pentapeptide repeat-like"/>
    <property type="match status" value="1"/>
</dbReference>
<evidence type="ECO:0000313" key="5">
    <source>
        <dbReference type="Proteomes" id="UP000094849"/>
    </source>
</evidence>
<reference evidence="4 5" key="1">
    <citation type="submission" date="2016-03" db="EMBL/GenBank/DDBJ databases">
        <title>Chemosynthetic sulphur-oxidizing symbionts of marine invertebrate animals are capable of nitrogen fixation.</title>
        <authorList>
            <person name="Petersen J.M."/>
            <person name="Kemper A."/>
            <person name="Gruber-Vodicka H."/>
            <person name="Cardini U."/>
            <person name="Geest Mvander."/>
            <person name="Kleiner M."/>
            <person name="Bulgheresi S."/>
            <person name="Fussmann M."/>
            <person name="Herbold C."/>
            <person name="Seah B.K.B."/>
            <person name="Antony C.Paul."/>
            <person name="Liu D."/>
            <person name="Belitz A."/>
            <person name="Weber M."/>
        </authorList>
    </citation>
    <scope>NUCLEOTIDE SEQUENCE [LARGE SCALE GENOMIC DNA]</scope>
    <source>
        <strain evidence="4">G_D</strain>
    </source>
</reference>
<dbReference type="InterPro" id="IPR001646">
    <property type="entry name" value="5peptide_repeat"/>
</dbReference>
<feature type="transmembrane region" description="Helical" evidence="3">
    <location>
        <begin position="113"/>
        <end position="137"/>
    </location>
</feature>
<evidence type="ECO:0000256" key="3">
    <source>
        <dbReference type="SAM" id="Phobius"/>
    </source>
</evidence>
<keyword evidence="5" id="KW-1185">Reference proteome</keyword>
<keyword evidence="3" id="KW-0472">Membrane</keyword>
<keyword evidence="3" id="KW-1133">Transmembrane helix</keyword>
<dbReference type="EMBL" id="LVJZ01000003">
    <property type="protein sequence ID" value="ODB98067.1"/>
    <property type="molecule type" value="Genomic_DNA"/>
</dbReference>
<name>A0A1E2UTH5_9GAMM</name>
<protein>
    <recommendedName>
        <fullName evidence="6">Pentapeptide repeat-containing protein</fullName>
    </recommendedName>
</protein>
<proteinExistence type="predicted"/>